<comment type="caution">
    <text evidence="3">The sequence shown here is derived from an EMBL/GenBank/DDBJ whole genome shotgun (WGS) entry which is preliminary data.</text>
</comment>
<dbReference type="PANTHER" id="PTHR43252">
    <property type="entry name" value="TRANSCRIPTIONAL REGULATOR YQJI"/>
    <property type="match status" value="1"/>
</dbReference>
<keyword evidence="4" id="KW-1185">Reference proteome</keyword>
<evidence type="ECO:0000313" key="3">
    <source>
        <dbReference type="EMBL" id="PSU48851.1"/>
    </source>
</evidence>
<feature type="domain" description="Transcription regulator PadR N-terminal" evidence="1">
    <location>
        <begin position="7"/>
        <end position="79"/>
    </location>
</feature>
<dbReference type="Pfam" id="PF03551">
    <property type="entry name" value="PadR"/>
    <property type="match status" value="1"/>
</dbReference>
<dbReference type="InterPro" id="IPR005149">
    <property type="entry name" value="Tscrpt_reg_PadR_N"/>
</dbReference>
<dbReference type="InterPro" id="IPR036388">
    <property type="entry name" value="WH-like_DNA-bd_sf"/>
</dbReference>
<dbReference type="Proteomes" id="UP000240987">
    <property type="component" value="Unassembled WGS sequence"/>
</dbReference>
<dbReference type="Pfam" id="PF10400">
    <property type="entry name" value="Vir_act_alpha_C"/>
    <property type="match status" value="1"/>
</dbReference>
<dbReference type="Gene3D" id="1.10.10.10">
    <property type="entry name" value="Winged helix-like DNA-binding domain superfamily/Winged helix DNA-binding domain"/>
    <property type="match status" value="1"/>
</dbReference>
<dbReference type="InterPro" id="IPR036390">
    <property type="entry name" value="WH_DNA-bd_sf"/>
</dbReference>
<evidence type="ECO:0000313" key="4">
    <source>
        <dbReference type="Proteomes" id="UP000240987"/>
    </source>
</evidence>
<evidence type="ECO:0000259" key="1">
    <source>
        <dbReference type="Pfam" id="PF03551"/>
    </source>
</evidence>
<proteinExistence type="predicted"/>
<evidence type="ECO:0000259" key="2">
    <source>
        <dbReference type="Pfam" id="PF10400"/>
    </source>
</evidence>
<gene>
    <name evidence="3" type="ORF">C9J12_10130</name>
</gene>
<dbReference type="SUPFAM" id="SSF46785">
    <property type="entry name" value="Winged helix' DNA-binding domain"/>
    <property type="match status" value="1"/>
</dbReference>
<reference evidence="3 4" key="1">
    <citation type="submission" date="2018-01" db="EMBL/GenBank/DDBJ databases">
        <title>Whole genome sequencing of Histamine producing bacteria.</title>
        <authorList>
            <person name="Butler K."/>
        </authorList>
    </citation>
    <scope>NUCLEOTIDE SEQUENCE [LARGE SCALE GENOMIC DNA]</scope>
    <source>
        <strain evidence="3 4">JCM 12947</strain>
    </source>
</reference>
<feature type="domain" description="Transcription regulator PadR C-terminal" evidence="2">
    <location>
        <begin position="92"/>
        <end position="175"/>
    </location>
</feature>
<dbReference type="RefSeq" id="WP_107242600.1">
    <property type="nucleotide sequence ID" value="NZ_PYMJ01000008.1"/>
</dbReference>
<name>A0A2T3JIN2_9GAMM</name>
<dbReference type="Gene3D" id="6.10.140.190">
    <property type="match status" value="1"/>
</dbReference>
<dbReference type="PANTHER" id="PTHR43252:SF4">
    <property type="entry name" value="TRANSCRIPTIONAL REGULATORY PROTEIN"/>
    <property type="match status" value="1"/>
</dbReference>
<protein>
    <submittedName>
        <fullName evidence="3">Transcriptional regulator</fullName>
    </submittedName>
</protein>
<dbReference type="AlphaFoldDB" id="A0A2T3JIN2"/>
<dbReference type="OrthoDB" id="3186544at2"/>
<dbReference type="InterPro" id="IPR018309">
    <property type="entry name" value="Tscrpt_reg_PadR_C"/>
</dbReference>
<sequence length="193" mass="22518">MSLPNVILTVLSNRDATGYDITKEFSRSIGYFWKASHQQVYRELNKMADNNLATSRLEPQNGKPDRKVYSITELGRQALFEWFQEPARNPKIRDEFLAKLLVCGVHNSEPLQEQLEALIQESHSLMNNYDELEKIHFANYKEMDRQFRLDRLTLRRGMHNRQAWINWAEEVLIELKAIESSKSSCAGEVRLCG</sequence>
<accession>A0A2T3JIN2</accession>
<dbReference type="EMBL" id="PYMJ01000008">
    <property type="protein sequence ID" value="PSU48851.1"/>
    <property type="molecule type" value="Genomic_DNA"/>
</dbReference>
<organism evidence="3 4">
    <name type="scientific">Photobacterium frigidiphilum</name>
    <dbReference type="NCBI Taxonomy" id="264736"/>
    <lineage>
        <taxon>Bacteria</taxon>
        <taxon>Pseudomonadati</taxon>
        <taxon>Pseudomonadota</taxon>
        <taxon>Gammaproteobacteria</taxon>
        <taxon>Vibrionales</taxon>
        <taxon>Vibrionaceae</taxon>
        <taxon>Photobacterium</taxon>
    </lineage>
</organism>